<evidence type="ECO:0000313" key="2">
    <source>
        <dbReference type="EMBL" id="TDL16010.1"/>
    </source>
</evidence>
<dbReference type="Proteomes" id="UP000294933">
    <property type="component" value="Unassembled WGS sequence"/>
</dbReference>
<feature type="signal peptide" evidence="1">
    <location>
        <begin position="1"/>
        <end position="15"/>
    </location>
</feature>
<organism evidence="2 3">
    <name type="scientific">Rickenella mellea</name>
    <dbReference type="NCBI Taxonomy" id="50990"/>
    <lineage>
        <taxon>Eukaryota</taxon>
        <taxon>Fungi</taxon>
        <taxon>Dikarya</taxon>
        <taxon>Basidiomycota</taxon>
        <taxon>Agaricomycotina</taxon>
        <taxon>Agaricomycetes</taxon>
        <taxon>Hymenochaetales</taxon>
        <taxon>Rickenellaceae</taxon>
        <taxon>Rickenella</taxon>
    </lineage>
</organism>
<evidence type="ECO:0000256" key="1">
    <source>
        <dbReference type="SAM" id="SignalP"/>
    </source>
</evidence>
<gene>
    <name evidence="2" type="ORF">BD410DRAFT_795815</name>
</gene>
<dbReference type="AlphaFoldDB" id="A0A4Y7PNG5"/>
<dbReference type="EMBL" id="ML170254">
    <property type="protein sequence ID" value="TDL16010.1"/>
    <property type="molecule type" value="Genomic_DNA"/>
</dbReference>
<dbReference type="VEuPathDB" id="FungiDB:BD410DRAFT_795815"/>
<keyword evidence="1" id="KW-0732">Signal</keyword>
<sequence length="98" mass="10510">MLFLVRVSRLAVLSGSCCPGDFVSFLTGSGADMFNVCADIHPFTFEDDGEVQVPHGDVTVAKGILTHIVITPANENNNTFLRAPYPRSTPVKSPSSDI</sequence>
<feature type="chain" id="PRO_5021265851" evidence="1">
    <location>
        <begin position="16"/>
        <end position="98"/>
    </location>
</feature>
<accession>A0A4Y7PNG5</accession>
<reference evidence="2 3" key="1">
    <citation type="submission" date="2018-06" db="EMBL/GenBank/DDBJ databases">
        <title>A transcriptomic atlas of mushroom development highlights an independent origin of complex multicellularity.</title>
        <authorList>
            <consortium name="DOE Joint Genome Institute"/>
            <person name="Krizsan K."/>
            <person name="Almasi E."/>
            <person name="Merenyi Z."/>
            <person name="Sahu N."/>
            <person name="Viragh M."/>
            <person name="Koszo T."/>
            <person name="Mondo S."/>
            <person name="Kiss B."/>
            <person name="Balint B."/>
            <person name="Kues U."/>
            <person name="Barry K."/>
            <person name="Hegedus J.C."/>
            <person name="Henrissat B."/>
            <person name="Johnson J."/>
            <person name="Lipzen A."/>
            <person name="Ohm R."/>
            <person name="Nagy I."/>
            <person name="Pangilinan J."/>
            <person name="Yan J."/>
            <person name="Xiong Y."/>
            <person name="Grigoriev I.V."/>
            <person name="Hibbett D.S."/>
            <person name="Nagy L.G."/>
        </authorList>
    </citation>
    <scope>NUCLEOTIDE SEQUENCE [LARGE SCALE GENOMIC DNA]</scope>
    <source>
        <strain evidence="2 3">SZMC22713</strain>
    </source>
</reference>
<proteinExistence type="predicted"/>
<keyword evidence="3" id="KW-1185">Reference proteome</keyword>
<name>A0A4Y7PNG5_9AGAM</name>
<protein>
    <submittedName>
        <fullName evidence="2">Uncharacterized protein</fullName>
    </submittedName>
</protein>
<evidence type="ECO:0000313" key="3">
    <source>
        <dbReference type="Proteomes" id="UP000294933"/>
    </source>
</evidence>